<protein>
    <recommendedName>
        <fullName evidence="7">DNA 3'-5' helicase</fullName>
        <ecNumber evidence="7">5.6.2.4</ecNumber>
    </recommendedName>
</protein>
<dbReference type="InterPro" id="IPR001650">
    <property type="entry name" value="Helicase_C-like"/>
</dbReference>
<dbReference type="Proteomes" id="UP000029665">
    <property type="component" value="Unassembled WGS sequence"/>
</dbReference>
<dbReference type="GO" id="GO:0005737">
    <property type="term" value="C:cytoplasm"/>
    <property type="evidence" value="ECO:0007669"/>
    <property type="project" value="TreeGrafter"/>
</dbReference>
<keyword evidence="3" id="KW-0067">ATP-binding</keyword>
<organism evidence="11 12">
    <name type="scientific">Pycnoporus cinnabarinus</name>
    <name type="common">Cinnabar-red polypore</name>
    <name type="synonym">Trametes cinnabarina</name>
    <dbReference type="NCBI Taxonomy" id="5643"/>
    <lineage>
        <taxon>Eukaryota</taxon>
        <taxon>Fungi</taxon>
        <taxon>Dikarya</taxon>
        <taxon>Basidiomycota</taxon>
        <taxon>Agaricomycotina</taxon>
        <taxon>Agaricomycetes</taxon>
        <taxon>Polyporales</taxon>
        <taxon>Polyporaceae</taxon>
        <taxon>Trametes</taxon>
    </lineage>
</organism>
<dbReference type="PANTHER" id="PTHR13710:SF105">
    <property type="entry name" value="ATP-DEPENDENT DNA HELICASE Q1"/>
    <property type="match status" value="1"/>
</dbReference>
<keyword evidence="12" id="KW-1185">Reference proteome</keyword>
<reference evidence="11" key="1">
    <citation type="submission" date="2014-01" db="EMBL/GenBank/DDBJ databases">
        <title>The genome of the white-rot fungus Pycnoporus cinnabarinus: a basidiomycete model with a versatile arsenal for lignocellulosic biomass breakdown.</title>
        <authorList>
            <person name="Levasseur A."/>
            <person name="Lomascolo A."/>
            <person name="Ruiz-Duenas F.J."/>
            <person name="Uzan E."/>
            <person name="Piumi F."/>
            <person name="Kues U."/>
            <person name="Ram A.F.J."/>
            <person name="Murat C."/>
            <person name="Haon M."/>
            <person name="Benoit I."/>
            <person name="Arfi Y."/>
            <person name="Chevret D."/>
            <person name="Drula E."/>
            <person name="Kwon M.J."/>
            <person name="Gouret P."/>
            <person name="Lesage-Meessen L."/>
            <person name="Lombard V."/>
            <person name="Mariette J."/>
            <person name="Noirot C."/>
            <person name="Park J."/>
            <person name="Patyshakuliyeva A."/>
            <person name="Wieneger R.A.B."/>
            <person name="Wosten H.A.B."/>
            <person name="Martin F."/>
            <person name="Coutinho P.M."/>
            <person name="de Vries R."/>
            <person name="Martinez A.T."/>
            <person name="Klopp C."/>
            <person name="Pontarotti P."/>
            <person name="Henrissat B."/>
            <person name="Record E."/>
        </authorList>
    </citation>
    <scope>NUCLEOTIDE SEQUENCE [LARGE SCALE GENOMIC DNA]</scope>
    <source>
        <strain evidence="11">BRFM137</strain>
    </source>
</reference>
<evidence type="ECO:0000256" key="1">
    <source>
        <dbReference type="ARBA" id="ARBA00005446"/>
    </source>
</evidence>
<dbReference type="GO" id="GO:0009378">
    <property type="term" value="F:four-way junction helicase activity"/>
    <property type="evidence" value="ECO:0007669"/>
    <property type="project" value="TreeGrafter"/>
</dbReference>
<dbReference type="SMART" id="SM00490">
    <property type="entry name" value="HELICc"/>
    <property type="match status" value="1"/>
</dbReference>
<dbReference type="HOGENOM" id="CLU_001103_19_0_1"/>
<dbReference type="OrthoDB" id="10261556at2759"/>
<feature type="domain" description="Helicase ATP-binding" evidence="9">
    <location>
        <begin position="1"/>
        <end position="148"/>
    </location>
</feature>
<dbReference type="AlphaFoldDB" id="A0A060SD14"/>
<dbReference type="OMA" id="PHEYERG"/>
<evidence type="ECO:0000256" key="3">
    <source>
        <dbReference type="ARBA" id="ARBA00022840"/>
    </source>
</evidence>
<dbReference type="STRING" id="5643.A0A060SD14"/>
<dbReference type="InterPro" id="IPR014001">
    <property type="entry name" value="Helicase_ATP-bd"/>
</dbReference>
<evidence type="ECO:0000256" key="2">
    <source>
        <dbReference type="ARBA" id="ARBA00022741"/>
    </source>
</evidence>
<sequence length="585" mass="65784">MPMLFRPEGIQIVITPLNILGAQTKAQLDALGISAIAIRGETATYANIEAIIALQFRVIAVSPEIALNPRGVFERVWRSMAFVSRIISIVWDEAHLLKAWSSFRPDLGDASRLRNVLSPNIPYLLPSATLPEAVLGDVLDIARVNRQHVLVLRRSNDRPNVFLTVRKIRFAFSSFKDLKFLVETVLRGLKFLVFFDNIEESIKACLVVRQWLPPEHHDRIVWFNADNTTRFRESTTAKFQCGELIGLFCTDAFGMGIDIPDIDIVVQWRPTCSLDSLWQRFGRAARDPNREAIAVLFADAKYFDEEREAARKRAEKRRQAALARAERVESGKRKRIENAQTGSEELREAKRSRADEQVPTGLGAARVQHSDVSQVADLSEGLSEYDKLRVSYKTGQSHEETASQAAKKGKKGGGASRSSTVVVELDCLINAATRAFRCYQDEQLRCKMTTGEDCTRCTLQPSPICCSLCTPNHHLFALLPPTDEPVEKPKALRSSQVDTQYSMNAKDSQFRAALHALRKEHTVRLYGISHLHELGAGAVMSDDVLKRILDCARAHKIHDLDSLHRETKWHWAEEIGNAVLELISK</sequence>
<comment type="caution">
    <text evidence="11">The sequence shown here is derived from an EMBL/GenBank/DDBJ whole genome shotgun (WGS) entry which is preliminary data.</text>
</comment>
<dbReference type="Gene3D" id="3.40.50.300">
    <property type="entry name" value="P-loop containing nucleotide triphosphate hydrolases"/>
    <property type="match status" value="2"/>
</dbReference>
<evidence type="ECO:0000259" key="10">
    <source>
        <dbReference type="PROSITE" id="PS51194"/>
    </source>
</evidence>
<dbReference type="SUPFAM" id="SSF52540">
    <property type="entry name" value="P-loop containing nucleoside triphosphate hydrolases"/>
    <property type="match status" value="1"/>
</dbReference>
<dbReference type="GO" id="GO:0005694">
    <property type="term" value="C:chromosome"/>
    <property type="evidence" value="ECO:0007669"/>
    <property type="project" value="TreeGrafter"/>
</dbReference>
<accession>A0A060SD14</accession>
<keyword evidence="4" id="KW-0238">DNA-binding</keyword>
<comment type="catalytic activity">
    <reaction evidence="6">
        <text>Couples ATP hydrolysis with the unwinding of duplex DNA by translocating in the 3'-5' direction.</text>
        <dbReference type="EC" id="5.6.2.4"/>
    </reaction>
</comment>
<name>A0A060SD14_PYCCI</name>
<keyword evidence="2" id="KW-0547">Nucleotide-binding</keyword>
<dbReference type="InterPro" id="IPR011545">
    <property type="entry name" value="DEAD/DEAH_box_helicase_dom"/>
</dbReference>
<dbReference type="PROSITE" id="PS51194">
    <property type="entry name" value="HELICASE_CTER"/>
    <property type="match status" value="1"/>
</dbReference>
<evidence type="ECO:0000259" key="9">
    <source>
        <dbReference type="PROSITE" id="PS51192"/>
    </source>
</evidence>
<dbReference type="GO" id="GO:0000724">
    <property type="term" value="P:double-strand break repair via homologous recombination"/>
    <property type="evidence" value="ECO:0007669"/>
    <property type="project" value="TreeGrafter"/>
</dbReference>
<evidence type="ECO:0000313" key="12">
    <source>
        <dbReference type="Proteomes" id="UP000029665"/>
    </source>
</evidence>
<feature type="domain" description="Helicase C-terminal" evidence="10">
    <location>
        <begin position="177"/>
        <end position="336"/>
    </location>
</feature>
<dbReference type="GO" id="GO:0043138">
    <property type="term" value="F:3'-5' DNA helicase activity"/>
    <property type="evidence" value="ECO:0007669"/>
    <property type="project" value="UniProtKB-EC"/>
</dbReference>
<dbReference type="Pfam" id="PF00270">
    <property type="entry name" value="DEAD"/>
    <property type="match status" value="1"/>
</dbReference>
<dbReference type="GO" id="GO:0003677">
    <property type="term" value="F:DNA binding"/>
    <property type="evidence" value="ECO:0007669"/>
    <property type="project" value="UniProtKB-KW"/>
</dbReference>
<dbReference type="Pfam" id="PF00271">
    <property type="entry name" value="Helicase_C"/>
    <property type="match status" value="1"/>
</dbReference>
<feature type="region of interest" description="Disordered" evidence="8">
    <location>
        <begin position="393"/>
        <end position="416"/>
    </location>
</feature>
<evidence type="ECO:0000256" key="5">
    <source>
        <dbReference type="ARBA" id="ARBA00023235"/>
    </source>
</evidence>
<comment type="similarity">
    <text evidence="1">Belongs to the helicase family. RecQ subfamily.</text>
</comment>
<gene>
    <name evidence="11" type="ORF">BN946_scf184970.g97</name>
</gene>
<dbReference type="PROSITE" id="PS51192">
    <property type="entry name" value="HELICASE_ATP_BIND_1"/>
    <property type="match status" value="1"/>
</dbReference>
<evidence type="ECO:0000256" key="4">
    <source>
        <dbReference type="ARBA" id="ARBA00023125"/>
    </source>
</evidence>
<feature type="region of interest" description="Disordered" evidence="8">
    <location>
        <begin position="322"/>
        <end position="366"/>
    </location>
</feature>
<dbReference type="EC" id="5.6.2.4" evidence="7"/>
<dbReference type="InterPro" id="IPR027417">
    <property type="entry name" value="P-loop_NTPase"/>
</dbReference>
<dbReference type="EMBL" id="CCBP010000111">
    <property type="protein sequence ID" value="CDO72245.1"/>
    <property type="molecule type" value="Genomic_DNA"/>
</dbReference>
<proteinExistence type="inferred from homology"/>
<evidence type="ECO:0000256" key="8">
    <source>
        <dbReference type="SAM" id="MobiDB-lite"/>
    </source>
</evidence>
<dbReference type="GO" id="GO:0005524">
    <property type="term" value="F:ATP binding"/>
    <property type="evidence" value="ECO:0007669"/>
    <property type="project" value="UniProtKB-KW"/>
</dbReference>
<dbReference type="PANTHER" id="PTHR13710">
    <property type="entry name" value="DNA HELICASE RECQ FAMILY MEMBER"/>
    <property type="match status" value="1"/>
</dbReference>
<evidence type="ECO:0000256" key="6">
    <source>
        <dbReference type="ARBA" id="ARBA00034617"/>
    </source>
</evidence>
<feature type="compositionally biased region" description="Basic and acidic residues" evidence="8">
    <location>
        <begin position="344"/>
        <end position="356"/>
    </location>
</feature>
<evidence type="ECO:0000313" key="11">
    <source>
        <dbReference type="EMBL" id="CDO72245.1"/>
    </source>
</evidence>
<keyword evidence="5" id="KW-0413">Isomerase</keyword>
<evidence type="ECO:0000256" key="7">
    <source>
        <dbReference type="ARBA" id="ARBA00034808"/>
    </source>
</evidence>